<evidence type="ECO:0000313" key="3">
    <source>
        <dbReference type="Proteomes" id="UP000266841"/>
    </source>
</evidence>
<comment type="caution">
    <text evidence="2">The sequence shown here is derived from an EMBL/GenBank/DDBJ whole genome shotgun (WGS) entry which is preliminary data.</text>
</comment>
<feature type="region of interest" description="Disordered" evidence="1">
    <location>
        <begin position="1"/>
        <end position="62"/>
    </location>
</feature>
<organism evidence="2 3">
    <name type="scientific">Thalassiosira oceanica</name>
    <name type="common">Marine diatom</name>
    <dbReference type="NCBI Taxonomy" id="159749"/>
    <lineage>
        <taxon>Eukaryota</taxon>
        <taxon>Sar</taxon>
        <taxon>Stramenopiles</taxon>
        <taxon>Ochrophyta</taxon>
        <taxon>Bacillariophyta</taxon>
        <taxon>Coscinodiscophyceae</taxon>
        <taxon>Thalassiosirophycidae</taxon>
        <taxon>Thalassiosirales</taxon>
        <taxon>Thalassiosiraceae</taxon>
        <taxon>Thalassiosira</taxon>
    </lineage>
</organism>
<reference evidence="2 3" key="1">
    <citation type="journal article" date="2012" name="Genome Biol.">
        <title>Genome and low-iron response of an oceanic diatom adapted to chronic iron limitation.</title>
        <authorList>
            <person name="Lommer M."/>
            <person name="Specht M."/>
            <person name="Roy A.S."/>
            <person name="Kraemer L."/>
            <person name="Andreson R."/>
            <person name="Gutowska M.A."/>
            <person name="Wolf J."/>
            <person name="Bergner S.V."/>
            <person name="Schilhabel M.B."/>
            <person name="Klostermeier U.C."/>
            <person name="Beiko R.G."/>
            <person name="Rosenstiel P."/>
            <person name="Hippler M."/>
            <person name="Laroche J."/>
        </authorList>
    </citation>
    <scope>NUCLEOTIDE SEQUENCE [LARGE SCALE GENOMIC DNA]</scope>
    <source>
        <strain evidence="2 3">CCMP1005</strain>
    </source>
</reference>
<feature type="compositionally biased region" description="Low complexity" evidence="1">
    <location>
        <begin position="41"/>
        <end position="50"/>
    </location>
</feature>
<dbReference type="OrthoDB" id="2163268at2759"/>
<dbReference type="AlphaFoldDB" id="K0TQ62"/>
<accession>K0TQ62</accession>
<protein>
    <submittedName>
        <fullName evidence="2">Uncharacterized protein</fullName>
    </submittedName>
</protein>
<dbReference type="Proteomes" id="UP000266841">
    <property type="component" value="Unassembled WGS sequence"/>
</dbReference>
<dbReference type="eggNOG" id="ENOG502T8YF">
    <property type="taxonomic scope" value="Eukaryota"/>
</dbReference>
<dbReference type="OMA" id="CSDICHI"/>
<sequence>MSTSPVLPRMERSSSTARLEDSLEPILEHSPLMQRAGSLPRNSSTNSIRSASRRRRRRNERNERKVSLLDYACCISSTLTRHNRKHEDFDLLHVHLIDAADCALYPRAQRPRTAGGGVPEHGVNDSGYFPVVPQGSPAFIIDEDTGEEIQNEECFGFHSYGLPGDDDAKLQCYIGLEDSADDVRQRMGIMRDAVNQAYESSSKDPSVLKIFIAPEFYWRGLNGAYELLPDFSDDTHGGCSDICHILKSLEEVTADERFVDWIFLFGTVIASEALPTEDQFDYQFYNFAPLYRGYDPAKSPHPAGKRFLVPKRYVSNLDFLTPMRHLTNETVAVELLDEEDPNRQATPMKPRSIGHNRYDNEMWSNYKKELADLGYTMIEHGWFMMDGISFSVEICLDHLVHRALVTYMADVVTGGKTLIPSFAENKVEWVSIPRHQAQISLVSSAGMDVVIASLALADGGVIFLQDGLDGNVQARSAFGEDQCLPNTWKFFGGSQSVIRKAVLSPTDVTFEYDMNLDFDEIDLYPEQGTRNWTEVLGGVFSKAAYPPRLTIYNPIDIAEP</sequence>
<name>K0TQ62_THAOC</name>
<keyword evidence="3" id="KW-1185">Reference proteome</keyword>
<gene>
    <name evidence="2" type="ORF">THAOC_02781</name>
</gene>
<evidence type="ECO:0000256" key="1">
    <source>
        <dbReference type="SAM" id="MobiDB-lite"/>
    </source>
</evidence>
<proteinExistence type="predicted"/>
<dbReference type="EMBL" id="AGNL01002906">
    <property type="protein sequence ID" value="EJK75492.1"/>
    <property type="molecule type" value="Genomic_DNA"/>
</dbReference>
<evidence type="ECO:0000313" key="2">
    <source>
        <dbReference type="EMBL" id="EJK75492.1"/>
    </source>
</evidence>